<name>A0A1H9EGR1_9SPIR</name>
<dbReference type="RefSeq" id="WP_074642238.1">
    <property type="nucleotide sequence ID" value="NZ_FOFU01000003.1"/>
</dbReference>
<evidence type="ECO:0000313" key="2">
    <source>
        <dbReference type="EMBL" id="SEQ24453.1"/>
    </source>
</evidence>
<feature type="chain" id="PRO_5010253060" evidence="1">
    <location>
        <begin position="22"/>
        <end position="349"/>
    </location>
</feature>
<dbReference type="AlphaFoldDB" id="A0A1H9EGR1"/>
<sequence>MNKIKKIFLVVLSVVSCSLFANENQREKINAPFVFSFVSNEFYLFSQKDVVTPFAVGMLGSTVYQVNALQASSLYNVTHEVNGVQLSGILNWNTSEFDGVQGAGIFNVNGGDFDGSQLAGILNVNAGAFSGFQGAGIMNYAGGQDSNGVQAASILNIKKGNLKGAQIGLINICSGECNFQLGLINISKNGIIELGASYTSNDNIRYTFTSGKEYFYTVVGFMTDNPFRNGNMFKKEFFYNFENFTGVGTRLSFGIFNVGVEALYNNVFFLDSDNRFRSAGYISGRVAAGVTPVKHFNIFAGYTAGFEHSAYCNSDLAFEHKASNLKTRFNNGLVIHHEVDVGIKVCLNN</sequence>
<dbReference type="PROSITE" id="PS51257">
    <property type="entry name" value="PROKAR_LIPOPROTEIN"/>
    <property type="match status" value="1"/>
</dbReference>
<organism evidence="2 3">
    <name type="scientific">Treponema bryantii</name>
    <dbReference type="NCBI Taxonomy" id="163"/>
    <lineage>
        <taxon>Bacteria</taxon>
        <taxon>Pseudomonadati</taxon>
        <taxon>Spirochaetota</taxon>
        <taxon>Spirochaetia</taxon>
        <taxon>Spirochaetales</taxon>
        <taxon>Treponemataceae</taxon>
        <taxon>Treponema</taxon>
    </lineage>
</organism>
<keyword evidence="1" id="KW-0732">Signal</keyword>
<dbReference type="EMBL" id="FOFU01000003">
    <property type="protein sequence ID" value="SEQ24453.1"/>
    <property type="molecule type" value="Genomic_DNA"/>
</dbReference>
<gene>
    <name evidence="2" type="ORF">SAMN04487977_103143</name>
</gene>
<accession>A0A1H9EGR1</accession>
<proteinExistence type="predicted"/>
<feature type="signal peptide" evidence="1">
    <location>
        <begin position="1"/>
        <end position="21"/>
    </location>
</feature>
<evidence type="ECO:0000313" key="3">
    <source>
        <dbReference type="Proteomes" id="UP000182360"/>
    </source>
</evidence>
<dbReference type="Proteomes" id="UP000182360">
    <property type="component" value="Unassembled WGS sequence"/>
</dbReference>
<dbReference type="OrthoDB" id="5505971at2"/>
<reference evidence="2 3" key="1">
    <citation type="submission" date="2016-10" db="EMBL/GenBank/DDBJ databases">
        <authorList>
            <person name="de Groot N.N."/>
        </authorList>
    </citation>
    <scope>NUCLEOTIDE SEQUENCE [LARGE SCALE GENOMIC DNA]</scope>
    <source>
        <strain evidence="2 3">B25</strain>
    </source>
</reference>
<evidence type="ECO:0000256" key="1">
    <source>
        <dbReference type="SAM" id="SignalP"/>
    </source>
</evidence>
<keyword evidence="3" id="KW-1185">Reference proteome</keyword>
<protein>
    <submittedName>
        <fullName evidence="2">Uncharacterized protein</fullName>
    </submittedName>
</protein>